<dbReference type="PANTHER" id="PTHR32119">
    <property type="entry name" value="OROTIDINE 5'-PHOSPHATE DECARBOXYLASE"/>
    <property type="match status" value="1"/>
</dbReference>
<evidence type="ECO:0000256" key="8">
    <source>
        <dbReference type="PIRSR" id="PIRSR614732-1"/>
    </source>
</evidence>
<feature type="binding site" evidence="7 9">
    <location>
        <position position="127"/>
    </location>
    <ligand>
        <name>substrate</name>
    </ligand>
</feature>
<dbReference type="EMBL" id="DSDS01000082">
    <property type="protein sequence ID" value="HET97767.1"/>
    <property type="molecule type" value="Genomic_DNA"/>
</dbReference>
<feature type="binding site" evidence="7 9">
    <location>
        <position position="198"/>
    </location>
    <ligand>
        <name>substrate</name>
    </ligand>
</feature>
<evidence type="ECO:0000256" key="6">
    <source>
        <dbReference type="ARBA" id="ARBA00049157"/>
    </source>
</evidence>
<dbReference type="InterPro" id="IPR011060">
    <property type="entry name" value="RibuloseP-bd_barrel"/>
</dbReference>
<gene>
    <name evidence="7" type="primary">pyrF</name>
    <name evidence="12" type="ORF">ENN98_03580</name>
</gene>
<feature type="binding site" evidence="7">
    <location>
        <begin position="74"/>
        <end position="83"/>
    </location>
    <ligand>
        <name>substrate</name>
    </ligand>
</feature>
<dbReference type="InterPro" id="IPR013785">
    <property type="entry name" value="Aldolase_TIM"/>
</dbReference>
<feature type="binding site" evidence="7 9">
    <location>
        <position position="188"/>
    </location>
    <ligand>
        <name>substrate</name>
    </ligand>
</feature>
<feature type="binding site" evidence="7 9">
    <location>
        <position position="218"/>
    </location>
    <ligand>
        <name>substrate</name>
    </ligand>
</feature>
<accession>A0A7C2THB5</accession>
<feature type="active site" description="For OMPdecase activity" evidence="8">
    <location>
        <position position="76"/>
    </location>
</feature>
<keyword evidence="5 7" id="KW-0456">Lyase</keyword>
<feature type="domain" description="Orotidine 5'-phosphate decarboxylase" evidence="11">
    <location>
        <begin position="19"/>
        <end position="234"/>
    </location>
</feature>
<dbReference type="NCBIfam" id="NF001273">
    <property type="entry name" value="PRK00230.1"/>
    <property type="match status" value="1"/>
</dbReference>
<dbReference type="InterPro" id="IPR047596">
    <property type="entry name" value="OMPdecase_bac"/>
</dbReference>
<evidence type="ECO:0000256" key="5">
    <source>
        <dbReference type="ARBA" id="ARBA00023239"/>
    </source>
</evidence>
<dbReference type="Gene3D" id="3.20.20.70">
    <property type="entry name" value="Aldolase class I"/>
    <property type="match status" value="1"/>
</dbReference>
<dbReference type="HAMAP" id="MF_01200_B">
    <property type="entry name" value="OMPdecase_type1_B"/>
    <property type="match status" value="1"/>
</dbReference>
<comment type="catalytic activity">
    <reaction evidence="6 7 10">
        <text>orotidine 5'-phosphate + H(+) = UMP + CO2</text>
        <dbReference type="Rhea" id="RHEA:11596"/>
        <dbReference type="ChEBI" id="CHEBI:15378"/>
        <dbReference type="ChEBI" id="CHEBI:16526"/>
        <dbReference type="ChEBI" id="CHEBI:57538"/>
        <dbReference type="ChEBI" id="CHEBI:57865"/>
        <dbReference type="EC" id="4.1.1.23"/>
    </reaction>
</comment>
<evidence type="ECO:0000256" key="4">
    <source>
        <dbReference type="ARBA" id="ARBA00022975"/>
    </source>
</evidence>
<organism evidence="12">
    <name type="scientific">Desulfurivibrio alkaliphilus</name>
    <dbReference type="NCBI Taxonomy" id="427923"/>
    <lineage>
        <taxon>Bacteria</taxon>
        <taxon>Pseudomonadati</taxon>
        <taxon>Thermodesulfobacteriota</taxon>
        <taxon>Desulfobulbia</taxon>
        <taxon>Desulfobulbales</taxon>
        <taxon>Desulfobulbaceae</taxon>
        <taxon>Desulfurivibrio</taxon>
    </lineage>
</organism>
<comment type="similarity">
    <text evidence="7">Belongs to the OMP decarboxylase family. Type 1 subfamily.</text>
</comment>
<evidence type="ECO:0000256" key="2">
    <source>
        <dbReference type="ARBA" id="ARBA00004861"/>
    </source>
</evidence>
<protein>
    <recommendedName>
        <fullName evidence="7">Orotidine 5'-phosphate decarboxylase</fullName>
        <ecNumber evidence="7">4.1.1.23</ecNumber>
    </recommendedName>
    <alternativeName>
        <fullName evidence="7">OMP decarboxylase</fullName>
        <shortName evidence="7">OMPDCase</shortName>
        <shortName evidence="7">OMPdecase</shortName>
    </alternativeName>
</protein>
<feature type="active site" description="Proton donor" evidence="7">
    <location>
        <position position="76"/>
    </location>
</feature>
<evidence type="ECO:0000256" key="7">
    <source>
        <dbReference type="HAMAP-Rule" id="MF_01200"/>
    </source>
</evidence>
<dbReference type="SMART" id="SM00934">
    <property type="entry name" value="OMPdecase"/>
    <property type="match status" value="1"/>
</dbReference>
<dbReference type="GO" id="GO:0005829">
    <property type="term" value="C:cytosol"/>
    <property type="evidence" value="ECO:0007669"/>
    <property type="project" value="TreeGrafter"/>
</dbReference>
<feature type="binding site" evidence="7 9">
    <location>
        <position position="47"/>
    </location>
    <ligand>
        <name>substrate</name>
    </ligand>
</feature>
<dbReference type="NCBIfam" id="TIGR01740">
    <property type="entry name" value="pyrF"/>
    <property type="match status" value="1"/>
</dbReference>
<evidence type="ECO:0000256" key="10">
    <source>
        <dbReference type="RuleBase" id="RU000512"/>
    </source>
</evidence>
<feature type="binding site" evidence="7 9">
    <location>
        <position position="219"/>
    </location>
    <ligand>
        <name>substrate</name>
    </ligand>
</feature>
<dbReference type="Proteomes" id="UP000885986">
    <property type="component" value="Unassembled WGS sequence"/>
</dbReference>
<sequence>MNNDTPPARIVNKIALNERIIFALDFADPAQALGWVERLDGRIRFFKVGLQLFTAGWWPVVDAITARGNKVMLDLKFFDIPETVLRAVEQLHNHGVSLATIHGNDPIIRAAVAAKGDIGLLAVTVLTSFDEDDMRKMGLNGPVADLVGMRARKAVELGCDGVVCSALEVAGLRADLGAGFLAVTPGIRPADRSGGDDQRRIATPGAAIANGADHLVIGRPISTAADPLALIDIIQQEIAVALERRSKP</sequence>
<keyword evidence="4 7" id="KW-0665">Pyrimidine biosynthesis</keyword>
<dbReference type="CDD" id="cd04725">
    <property type="entry name" value="OMP_decarboxylase_like"/>
    <property type="match status" value="1"/>
</dbReference>
<comment type="caution">
    <text evidence="12">The sequence shown here is derived from an EMBL/GenBank/DDBJ whole genome shotgun (WGS) entry which is preliminary data.</text>
</comment>
<evidence type="ECO:0000256" key="9">
    <source>
        <dbReference type="PIRSR" id="PIRSR614732-2"/>
    </source>
</evidence>
<feature type="active site" description="For OMPdecase activity" evidence="8">
    <location>
        <position position="74"/>
    </location>
</feature>
<evidence type="ECO:0000256" key="3">
    <source>
        <dbReference type="ARBA" id="ARBA00022793"/>
    </source>
</evidence>
<keyword evidence="3 7" id="KW-0210">Decarboxylase</keyword>
<dbReference type="Pfam" id="PF00215">
    <property type="entry name" value="OMPdecase"/>
    <property type="match status" value="1"/>
</dbReference>
<comment type="pathway">
    <text evidence="2 7 10">Pyrimidine metabolism; UMP biosynthesis via de novo pathway; UMP from orotate: step 2/2.</text>
</comment>
<dbReference type="AlphaFoldDB" id="A0A7C2THB5"/>
<dbReference type="InterPro" id="IPR001754">
    <property type="entry name" value="OMPdeCOase_dom"/>
</dbReference>
<dbReference type="PANTHER" id="PTHR32119:SF2">
    <property type="entry name" value="OROTIDINE 5'-PHOSPHATE DECARBOXYLASE"/>
    <property type="match status" value="1"/>
</dbReference>
<dbReference type="GO" id="GO:0006207">
    <property type="term" value="P:'de novo' pyrimidine nucleobase biosynthetic process"/>
    <property type="evidence" value="ECO:0007669"/>
    <property type="project" value="InterPro"/>
</dbReference>
<dbReference type="GO" id="GO:0004590">
    <property type="term" value="F:orotidine-5'-phosphate decarboxylase activity"/>
    <property type="evidence" value="ECO:0007669"/>
    <property type="project" value="UniProtKB-UniRule"/>
</dbReference>
<dbReference type="GO" id="GO:0044205">
    <property type="term" value="P:'de novo' UMP biosynthetic process"/>
    <property type="evidence" value="ECO:0007669"/>
    <property type="project" value="UniProtKB-UniRule"/>
</dbReference>
<dbReference type="InterPro" id="IPR018089">
    <property type="entry name" value="OMPdecase_AS"/>
</dbReference>
<evidence type="ECO:0000259" key="11">
    <source>
        <dbReference type="SMART" id="SM00934"/>
    </source>
</evidence>
<evidence type="ECO:0000313" key="12">
    <source>
        <dbReference type="EMBL" id="HET97767.1"/>
    </source>
</evidence>
<proteinExistence type="inferred from homology"/>
<dbReference type="SUPFAM" id="SSF51366">
    <property type="entry name" value="Ribulose-phoshate binding barrel"/>
    <property type="match status" value="1"/>
</dbReference>
<reference evidence="12" key="1">
    <citation type="journal article" date="2020" name="mSystems">
        <title>Genome- and Community-Level Interaction Insights into Carbon Utilization and Element Cycling Functions of Hydrothermarchaeota in Hydrothermal Sediment.</title>
        <authorList>
            <person name="Zhou Z."/>
            <person name="Liu Y."/>
            <person name="Xu W."/>
            <person name="Pan J."/>
            <person name="Luo Z.H."/>
            <person name="Li M."/>
        </authorList>
    </citation>
    <scope>NUCLEOTIDE SEQUENCE [LARGE SCALE GENOMIC DNA]</scope>
    <source>
        <strain evidence="12">SpSt-1224</strain>
    </source>
</reference>
<dbReference type="EC" id="4.1.1.23" evidence="7"/>
<comment type="function">
    <text evidence="1 7">Catalyzes the decarboxylation of orotidine 5'-monophosphate (OMP) to uridine 5'-monophosphate (UMP).</text>
</comment>
<comment type="subunit">
    <text evidence="7">Homodimer.</text>
</comment>
<dbReference type="UniPathway" id="UPA00070">
    <property type="reaction ID" value="UER00120"/>
</dbReference>
<name>A0A7C2THB5_9BACT</name>
<feature type="active site" description="For OMPdecase activity" evidence="8">
    <location>
        <position position="79"/>
    </location>
</feature>
<feature type="binding site" evidence="7 9">
    <location>
        <position position="25"/>
    </location>
    <ligand>
        <name>substrate</name>
    </ligand>
</feature>
<evidence type="ECO:0000256" key="1">
    <source>
        <dbReference type="ARBA" id="ARBA00002356"/>
    </source>
</evidence>
<dbReference type="PROSITE" id="PS00156">
    <property type="entry name" value="OMPDECASE"/>
    <property type="match status" value="1"/>
</dbReference>
<dbReference type="InterPro" id="IPR014732">
    <property type="entry name" value="OMPdecase"/>
</dbReference>